<proteinExistence type="predicted"/>
<organism evidence="2">
    <name type="scientific">Noctiluca scintillans</name>
    <name type="common">Sea sparkle</name>
    <name type="synonym">Red tide dinoflagellate</name>
    <dbReference type="NCBI Taxonomy" id="2966"/>
    <lineage>
        <taxon>Eukaryota</taxon>
        <taxon>Sar</taxon>
        <taxon>Alveolata</taxon>
        <taxon>Dinophyceae</taxon>
        <taxon>Noctilucales</taxon>
        <taxon>Noctilucaceae</taxon>
        <taxon>Noctiluca</taxon>
    </lineage>
</organism>
<evidence type="ECO:0000256" key="1">
    <source>
        <dbReference type="SAM" id="MobiDB-lite"/>
    </source>
</evidence>
<dbReference type="AlphaFoldDB" id="A0A7S1F3M3"/>
<reference evidence="2" key="1">
    <citation type="submission" date="2021-01" db="EMBL/GenBank/DDBJ databases">
        <authorList>
            <person name="Corre E."/>
            <person name="Pelletier E."/>
            <person name="Niang G."/>
            <person name="Scheremetjew M."/>
            <person name="Finn R."/>
            <person name="Kale V."/>
            <person name="Holt S."/>
            <person name="Cochrane G."/>
            <person name="Meng A."/>
            <person name="Brown T."/>
            <person name="Cohen L."/>
        </authorList>
    </citation>
    <scope>NUCLEOTIDE SEQUENCE</scope>
</reference>
<sequence>MSAQTWLYPQTGNVEMRSPLDHDKVIKEISHAMVDLLSLDVKTDAREPRSTTPQPSTFQQSTPIGVSHLGSVTIPLEGKQMYSFVSTPPGQMSPRRRTPPARVSPARKCNPSLPIATPSFSSGRAGYSVRSSSQTGSVLPAPVPVKPSFAQGTVTTVRSHLEDDIKVEKLAALLDSLIGEVDEYHNQKHSVLERRIEELCREAENKVPTHVEKQLIDSESKLENLAFEMEAMKQSQRNNFLTVESLVGESRAFFEKEMSGVREEWWKLERSHVATRKELETMLTQEIHQQLMRLNEMETDVSTLFRRHEATTALRLDTFKVDVETARRENTLPADFVELRRVVRDLADVSRLQGDQLNDIAKGIEINRESMRVVQTPMPVIRPSIRDEEINPLVEFRRDSAYSSIASSEYARRATIAPRALPDVRPSNSVGTESPVNSPTRVRNQCPLGQSGSITTSLLDNSTTMSTNTPRMDCASFSQRYDRAPSLFDRSHLCDETSPNELGTLGTAEQK</sequence>
<accession>A0A7S1F3M3</accession>
<feature type="region of interest" description="Disordered" evidence="1">
    <location>
        <begin position="45"/>
        <end position="64"/>
    </location>
</feature>
<gene>
    <name evidence="2" type="ORF">NSCI0253_LOCUS15313</name>
</gene>
<feature type="compositionally biased region" description="Polar residues" evidence="1">
    <location>
        <begin position="497"/>
        <end position="511"/>
    </location>
</feature>
<evidence type="ECO:0000313" key="2">
    <source>
        <dbReference type="EMBL" id="CAD8840965.1"/>
    </source>
</evidence>
<feature type="region of interest" description="Disordered" evidence="1">
    <location>
        <begin position="422"/>
        <end position="471"/>
    </location>
</feature>
<dbReference type="EMBL" id="HBFQ01021871">
    <property type="protein sequence ID" value="CAD8840965.1"/>
    <property type="molecule type" value="Transcribed_RNA"/>
</dbReference>
<feature type="compositionally biased region" description="Low complexity" evidence="1">
    <location>
        <begin position="50"/>
        <end position="63"/>
    </location>
</feature>
<feature type="region of interest" description="Disordered" evidence="1">
    <location>
        <begin position="85"/>
        <end position="140"/>
    </location>
</feature>
<protein>
    <submittedName>
        <fullName evidence="2">Uncharacterized protein</fullName>
    </submittedName>
</protein>
<feature type="region of interest" description="Disordered" evidence="1">
    <location>
        <begin position="492"/>
        <end position="511"/>
    </location>
</feature>
<name>A0A7S1F3M3_NOCSC</name>
<feature type="compositionally biased region" description="Polar residues" evidence="1">
    <location>
        <begin position="426"/>
        <end position="470"/>
    </location>
</feature>